<dbReference type="Gene3D" id="3.40.50.620">
    <property type="entry name" value="HUPs"/>
    <property type="match status" value="2"/>
</dbReference>
<accession>A0A8H3TV64</accession>
<evidence type="ECO:0000313" key="14">
    <source>
        <dbReference type="EMBL" id="GHJ87673.1"/>
    </source>
</evidence>
<dbReference type="SUPFAM" id="SSF50677">
    <property type="entry name" value="ValRS/IleRS/LeuRS editing domain"/>
    <property type="match status" value="1"/>
</dbReference>
<dbReference type="PANTHER" id="PTHR45794:SF1">
    <property type="entry name" value="LEUCINE--TRNA LIGASE, CYTOPLASMIC"/>
    <property type="match status" value="1"/>
</dbReference>
<keyword evidence="6" id="KW-0648">Protein biosynthesis</keyword>
<keyword evidence="7" id="KW-0030">Aminoacyl-tRNA synthetase</keyword>
<keyword evidence="3" id="KW-0436">Ligase</keyword>
<comment type="caution">
    <text evidence="14">The sequence shown here is derived from an EMBL/GenBank/DDBJ whole genome shotgun (WGS) entry which is preliminary data.</text>
</comment>
<dbReference type="Proteomes" id="UP000620104">
    <property type="component" value="Unassembled WGS sequence"/>
</dbReference>
<dbReference type="Pfam" id="PF08264">
    <property type="entry name" value="Anticodon_1"/>
    <property type="match status" value="1"/>
</dbReference>
<comment type="catalytic activity">
    <reaction evidence="9">
        <text>tRNA(Leu) + L-leucine + ATP = L-leucyl-tRNA(Leu) + AMP + diphosphate</text>
        <dbReference type="Rhea" id="RHEA:11688"/>
        <dbReference type="Rhea" id="RHEA-COMP:9613"/>
        <dbReference type="Rhea" id="RHEA-COMP:9622"/>
        <dbReference type="ChEBI" id="CHEBI:30616"/>
        <dbReference type="ChEBI" id="CHEBI:33019"/>
        <dbReference type="ChEBI" id="CHEBI:57427"/>
        <dbReference type="ChEBI" id="CHEBI:78442"/>
        <dbReference type="ChEBI" id="CHEBI:78494"/>
        <dbReference type="ChEBI" id="CHEBI:456215"/>
        <dbReference type="EC" id="6.1.1.4"/>
    </reaction>
</comment>
<dbReference type="InterPro" id="IPR013155">
    <property type="entry name" value="M/V/L/I-tRNA-synth_anticd-bd"/>
</dbReference>
<evidence type="ECO:0000256" key="7">
    <source>
        <dbReference type="ARBA" id="ARBA00023146"/>
    </source>
</evidence>
<dbReference type="NCBIfam" id="TIGR00395">
    <property type="entry name" value="leuS_arch"/>
    <property type="match status" value="1"/>
</dbReference>
<dbReference type="GO" id="GO:0005524">
    <property type="term" value="F:ATP binding"/>
    <property type="evidence" value="ECO:0007669"/>
    <property type="project" value="UniProtKB-KW"/>
</dbReference>
<reference evidence="14" key="1">
    <citation type="submission" date="2020-07" db="EMBL/GenBank/DDBJ databases">
        <title>Draft Genome Sequence of a Deep-Sea Yeast, Naganishia (Cryptococcus) liquefaciens strain N6.</title>
        <authorList>
            <person name="Han Y.W."/>
            <person name="Kajitani R."/>
            <person name="Morimoto H."/>
            <person name="Parhat M."/>
            <person name="Tsubouchi H."/>
            <person name="Bakenova O."/>
            <person name="Ogata M."/>
            <person name="Argunhan B."/>
            <person name="Aoki R."/>
            <person name="Kajiwara S."/>
            <person name="Itoh T."/>
            <person name="Iwasaki H."/>
        </authorList>
    </citation>
    <scope>NUCLEOTIDE SEQUENCE</scope>
    <source>
        <strain evidence="14">N6</strain>
    </source>
</reference>
<evidence type="ECO:0000259" key="11">
    <source>
        <dbReference type="Pfam" id="PF00133"/>
    </source>
</evidence>
<evidence type="ECO:0000256" key="4">
    <source>
        <dbReference type="ARBA" id="ARBA00022741"/>
    </source>
</evidence>
<evidence type="ECO:0000256" key="5">
    <source>
        <dbReference type="ARBA" id="ARBA00022840"/>
    </source>
</evidence>
<comment type="similarity">
    <text evidence="1">Belongs to the class-I aminoacyl-tRNA synthetase family.</text>
</comment>
<dbReference type="InterPro" id="IPR009080">
    <property type="entry name" value="tRNAsynth_Ia_anticodon-bd"/>
</dbReference>
<keyword evidence="4" id="KW-0547">Nucleotide-binding</keyword>
<proteinExistence type="inferred from homology"/>
<feature type="compositionally biased region" description="Basic and acidic residues" evidence="10">
    <location>
        <begin position="1098"/>
        <end position="1115"/>
    </location>
</feature>
<dbReference type="Gene3D" id="1.10.730.10">
    <property type="entry name" value="Isoleucyl-tRNA Synthetase, Domain 1"/>
    <property type="match status" value="1"/>
</dbReference>
<keyword evidence="5" id="KW-0067">ATP-binding</keyword>
<evidence type="ECO:0000256" key="1">
    <source>
        <dbReference type="ARBA" id="ARBA00005594"/>
    </source>
</evidence>
<dbReference type="InterPro" id="IPR009008">
    <property type="entry name" value="Val/Leu/Ile-tRNA-synth_edit"/>
</dbReference>
<dbReference type="GO" id="GO:0006429">
    <property type="term" value="P:leucyl-tRNA aminoacylation"/>
    <property type="evidence" value="ECO:0007669"/>
    <property type="project" value="InterPro"/>
</dbReference>
<evidence type="ECO:0000256" key="10">
    <source>
        <dbReference type="SAM" id="MobiDB-lite"/>
    </source>
</evidence>
<organism evidence="14 15">
    <name type="scientific">Naganishia liquefaciens</name>
    <dbReference type="NCBI Taxonomy" id="104408"/>
    <lineage>
        <taxon>Eukaryota</taxon>
        <taxon>Fungi</taxon>
        <taxon>Dikarya</taxon>
        <taxon>Basidiomycota</taxon>
        <taxon>Agaricomycotina</taxon>
        <taxon>Tremellomycetes</taxon>
        <taxon>Filobasidiales</taxon>
        <taxon>Filobasidiaceae</taxon>
        <taxon>Naganishia</taxon>
    </lineage>
</organism>
<evidence type="ECO:0000259" key="12">
    <source>
        <dbReference type="Pfam" id="PF08264"/>
    </source>
</evidence>
<sequence>MAAPAVAANAETLDLKKTGKRDTIVELEKKAQQYWADQKVFEIDAPAPPAATYAESVDPATRPMTASEIRAQNPKWLGTFPYPYMNGSLHLGHAFSISKIEFACGFERMLGKRALFPLGFHVTGMPIKSSADKLIREMEMFGEDFSGYQDPEVVEEEAEQLSRPTAPQNEKDLVAAPASLADPSKAKKGKLAAKSTGLTYQFQIMELLGIPREEIKKFADPIYWTQYFPPIAQQDCNAMGARIDWRRSFVTTDINPYYDSFVRWQMNELKAQGRIKFGERYTIYSPKDDQPCMDHDRASGEGVGPQEYTAIKMKVTQWSEGVSEDVKKAVAGKEVFMVAATLRPETMYGQTNCFVGTAINYGIYQASATEAYLITERAARNMAFQGTFEDRGKLNKLAEVKGADLVGTKVNPPFGVLPEIYVVPMEGVLANKGTGVVSCVPSDSPDDYATTMDLRKKAEYYKIKPEWVSNDPIPVLNTPTYGDVTAAALVAKLKINSQKDKVQLAEAKDIAYKEGFNNGTMLVGDFKGRPVQEAKPLVRKQLIDAHLAFPYAEPENQVMSRSADECVVALCDQWYLDYGVEDWKAKAKLLVERMNTFFPEVRHSFDAVLDWLNQWACARSYGLGSKLPWDPQFLVESLSDSTIYMSYYTIANLLHEGSIYGDKVGPLGITADQMTDEVWRYILQDGPFPEGQSLELEKAAQLKYNFQYFYPMDVRSSGKDLIPNHLTFCIYVHSALFSEEYWPKAMRANGHLMLNGKKMSKSTGNFLTLGEAVKKFGADATRLTLADAGDELTDANFEELTANAAILRLHTATEWATEMKNARSRGELRTGEYNSHDKAFKLEMDLLNTKTKKAFIDTVYKDSLKYGYYEYQSARDWYREVTLAENGGDGMHAELVFHFLRTSALMAQPFIPHYAEFIWRDILEESTSVQSALWPEVEGKIDEGVLAQLEYMRGVLSNMRSTEAAMTKKKGKGKTITYDPSKPRSARIFVATKYPSWQDGAIEVLREAYDESSNTVDDKKIKESLQSSGLIKDKRIMPFVSLMKRKLITTGTSVFSRDLPYSEIDALTSLLPYIKSSMKLQDITVVSVEDALSQIEKSETQGEGWDKATIERSEPESPQILFWNC</sequence>
<gene>
    <name evidence="14" type="ORF">NliqN6_4075</name>
</gene>
<dbReference type="FunFam" id="3.90.740.10:FF:000001">
    <property type="entry name" value="Leucine--tRNA ligase, cytoplasmic"/>
    <property type="match status" value="1"/>
</dbReference>
<dbReference type="InterPro" id="IPR055416">
    <property type="entry name" value="RBD_LARS1"/>
</dbReference>
<dbReference type="OrthoDB" id="10249672at2759"/>
<evidence type="ECO:0000256" key="2">
    <source>
        <dbReference type="ARBA" id="ARBA00013164"/>
    </source>
</evidence>
<dbReference type="InterPro" id="IPR002300">
    <property type="entry name" value="aa-tRNA-synth_Ia"/>
</dbReference>
<keyword evidence="15" id="KW-1185">Reference proteome</keyword>
<evidence type="ECO:0000256" key="9">
    <source>
        <dbReference type="ARBA" id="ARBA00047469"/>
    </source>
</evidence>
<name>A0A8H3TV64_9TREE</name>
<evidence type="ECO:0000256" key="8">
    <source>
        <dbReference type="ARBA" id="ARBA00030520"/>
    </source>
</evidence>
<dbReference type="GO" id="GO:0004823">
    <property type="term" value="F:leucine-tRNA ligase activity"/>
    <property type="evidence" value="ECO:0007669"/>
    <property type="project" value="UniProtKB-EC"/>
</dbReference>
<dbReference type="SUPFAM" id="SSF47323">
    <property type="entry name" value="Anticodon-binding domain of a subclass of class I aminoacyl-tRNA synthetases"/>
    <property type="match status" value="1"/>
</dbReference>
<dbReference type="EC" id="6.1.1.4" evidence="2"/>
<evidence type="ECO:0000313" key="15">
    <source>
        <dbReference type="Proteomes" id="UP000620104"/>
    </source>
</evidence>
<evidence type="ECO:0000256" key="3">
    <source>
        <dbReference type="ARBA" id="ARBA00022598"/>
    </source>
</evidence>
<dbReference type="EMBL" id="BLZA01000023">
    <property type="protein sequence ID" value="GHJ87673.1"/>
    <property type="molecule type" value="Genomic_DNA"/>
</dbReference>
<dbReference type="Pfam" id="PF00133">
    <property type="entry name" value="tRNA-synt_1"/>
    <property type="match status" value="2"/>
</dbReference>
<dbReference type="InterPro" id="IPR004493">
    <property type="entry name" value="Leu-tRNA-synth_Ia_arc/euk"/>
</dbReference>
<feature type="domain" description="Leucine--tRNA ligase RagD-binding" evidence="13">
    <location>
        <begin position="990"/>
        <end position="1057"/>
    </location>
</feature>
<dbReference type="InterPro" id="IPR014729">
    <property type="entry name" value="Rossmann-like_a/b/a_fold"/>
</dbReference>
<dbReference type="PANTHER" id="PTHR45794">
    <property type="entry name" value="LEUCYL-TRNA SYNTHETASE"/>
    <property type="match status" value="1"/>
</dbReference>
<feature type="region of interest" description="Disordered" evidence="10">
    <location>
        <begin position="1098"/>
        <end position="1117"/>
    </location>
</feature>
<dbReference type="Gene3D" id="3.90.740.10">
    <property type="entry name" value="Valyl/Leucyl/Isoleucyl-tRNA synthetase, editing domain"/>
    <property type="match status" value="1"/>
</dbReference>
<evidence type="ECO:0000256" key="6">
    <source>
        <dbReference type="ARBA" id="ARBA00022917"/>
    </source>
</evidence>
<dbReference type="AlphaFoldDB" id="A0A8H3TV64"/>
<feature type="domain" description="Aminoacyl-tRNA synthetase class Ia" evidence="11">
    <location>
        <begin position="69"/>
        <end position="137"/>
    </location>
</feature>
<dbReference type="SUPFAM" id="SSF52374">
    <property type="entry name" value="Nucleotidylyl transferase"/>
    <property type="match status" value="1"/>
</dbReference>
<dbReference type="Pfam" id="PF24810">
    <property type="entry name" value="RBD_LARS1"/>
    <property type="match status" value="1"/>
</dbReference>
<feature type="domain" description="Aminoacyl-tRNA synthetase class Ia" evidence="11">
    <location>
        <begin position="224"/>
        <end position="797"/>
    </location>
</feature>
<feature type="domain" description="Methionyl/Valyl/Leucyl/Isoleucyl-tRNA synthetase anticodon-binding" evidence="12">
    <location>
        <begin position="843"/>
        <end position="972"/>
    </location>
</feature>
<protein>
    <recommendedName>
        <fullName evidence="2">leucine--tRNA ligase</fullName>
        <ecNumber evidence="2">6.1.1.4</ecNumber>
    </recommendedName>
    <alternativeName>
        <fullName evidence="8">Leucyl-tRNA synthetase</fullName>
    </alternativeName>
</protein>
<dbReference type="GO" id="GO:0002161">
    <property type="term" value="F:aminoacyl-tRNA deacylase activity"/>
    <property type="evidence" value="ECO:0007669"/>
    <property type="project" value="InterPro"/>
</dbReference>
<evidence type="ECO:0000259" key="13">
    <source>
        <dbReference type="Pfam" id="PF24810"/>
    </source>
</evidence>